<dbReference type="SUPFAM" id="SSF46689">
    <property type="entry name" value="Homeodomain-like"/>
    <property type="match status" value="1"/>
</dbReference>
<dbReference type="InterPro" id="IPR009057">
    <property type="entry name" value="Homeodomain-like_sf"/>
</dbReference>
<gene>
    <name evidence="3" type="ORF">M9Y10_014513</name>
</gene>
<sequence>MIKRKFTPEEDSKICELVDKYGPRNWELIAREIPGRNSRQCRDRYQNYLIPGFFNGQWTKEEDELLYIKINQMGHQWTKMMKFFPGRTANCIKNRWNYFVCKSKYDDMHEEGPVKHYDIINNVISYRPNEIPYLYSGQVVKNVNFQNYPNYAIQQVPVETELLKVNKGTQTNYGSLFGIKFLLI</sequence>
<dbReference type="PROSITE" id="PS51294">
    <property type="entry name" value="HTH_MYB"/>
    <property type="match status" value="2"/>
</dbReference>
<dbReference type="PROSITE" id="PS50090">
    <property type="entry name" value="MYB_LIKE"/>
    <property type="match status" value="2"/>
</dbReference>
<accession>A0ABR2KZQ6</accession>
<evidence type="ECO:0008006" key="5">
    <source>
        <dbReference type="Google" id="ProtNLM"/>
    </source>
</evidence>
<keyword evidence="4" id="KW-1185">Reference proteome</keyword>
<feature type="domain" description="HTH myb-type" evidence="2">
    <location>
        <begin position="1"/>
        <end position="53"/>
    </location>
</feature>
<organism evidence="3 4">
    <name type="scientific">Tritrichomonas musculus</name>
    <dbReference type="NCBI Taxonomy" id="1915356"/>
    <lineage>
        <taxon>Eukaryota</taxon>
        <taxon>Metamonada</taxon>
        <taxon>Parabasalia</taxon>
        <taxon>Tritrichomonadida</taxon>
        <taxon>Tritrichomonadidae</taxon>
        <taxon>Tritrichomonas</taxon>
    </lineage>
</organism>
<dbReference type="SMART" id="SM00717">
    <property type="entry name" value="SANT"/>
    <property type="match status" value="2"/>
</dbReference>
<feature type="domain" description="HTH myb-type" evidence="2">
    <location>
        <begin position="56"/>
        <end position="104"/>
    </location>
</feature>
<dbReference type="PANTHER" id="PTHR45614">
    <property type="entry name" value="MYB PROTEIN-RELATED"/>
    <property type="match status" value="1"/>
</dbReference>
<evidence type="ECO:0000259" key="1">
    <source>
        <dbReference type="PROSITE" id="PS50090"/>
    </source>
</evidence>
<dbReference type="InterPro" id="IPR017930">
    <property type="entry name" value="Myb_dom"/>
</dbReference>
<evidence type="ECO:0000313" key="4">
    <source>
        <dbReference type="Proteomes" id="UP001470230"/>
    </source>
</evidence>
<dbReference type="PANTHER" id="PTHR45614:SF253">
    <property type="entry name" value="CHROMOSOME UNDETERMINED SCAFFOLD_38, WHOLE GENOME SHOTGUN SEQUENCE"/>
    <property type="match status" value="1"/>
</dbReference>
<dbReference type="Proteomes" id="UP001470230">
    <property type="component" value="Unassembled WGS sequence"/>
</dbReference>
<evidence type="ECO:0000313" key="3">
    <source>
        <dbReference type="EMBL" id="KAK8896603.1"/>
    </source>
</evidence>
<name>A0ABR2KZQ6_9EUKA</name>
<dbReference type="InterPro" id="IPR001005">
    <property type="entry name" value="SANT/Myb"/>
</dbReference>
<feature type="domain" description="Myb-like" evidence="1">
    <location>
        <begin position="56"/>
        <end position="100"/>
    </location>
</feature>
<proteinExistence type="predicted"/>
<dbReference type="InterPro" id="IPR050560">
    <property type="entry name" value="MYB_TF"/>
</dbReference>
<protein>
    <recommendedName>
        <fullName evidence="5">Myb-like DNA-binding domain containing protein</fullName>
    </recommendedName>
</protein>
<dbReference type="EMBL" id="JAPFFF010000002">
    <property type="protein sequence ID" value="KAK8896603.1"/>
    <property type="molecule type" value="Genomic_DNA"/>
</dbReference>
<dbReference type="Pfam" id="PF00249">
    <property type="entry name" value="Myb_DNA-binding"/>
    <property type="match status" value="2"/>
</dbReference>
<dbReference type="CDD" id="cd00167">
    <property type="entry name" value="SANT"/>
    <property type="match status" value="2"/>
</dbReference>
<dbReference type="Gene3D" id="1.10.10.60">
    <property type="entry name" value="Homeodomain-like"/>
    <property type="match status" value="2"/>
</dbReference>
<feature type="domain" description="Myb-like" evidence="1">
    <location>
        <begin position="1"/>
        <end position="49"/>
    </location>
</feature>
<comment type="caution">
    <text evidence="3">The sequence shown here is derived from an EMBL/GenBank/DDBJ whole genome shotgun (WGS) entry which is preliminary data.</text>
</comment>
<evidence type="ECO:0000259" key="2">
    <source>
        <dbReference type="PROSITE" id="PS51294"/>
    </source>
</evidence>
<reference evidence="3 4" key="1">
    <citation type="submission" date="2024-04" db="EMBL/GenBank/DDBJ databases">
        <title>Tritrichomonas musculus Genome.</title>
        <authorList>
            <person name="Alves-Ferreira E."/>
            <person name="Grigg M."/>
            <person name="Lorenzi H."/>
            <person name="Galac M."/>
        </authorList>
    </citation>
    <scope>NUCLEOTIDE SEQUENCE [LARGE SCALE GENOMIC DNA]</scope>
    <source>
        <strain evidence="3 4">EAF2021</strain>
    </source>
</reference>